<keyword evidence="2" id="KW-1185">Reference proteome</keyword>
<dbReference type="EMBL" id="CM047897">
    <property type="protein sequence ID" value="KAJ0111749.1"/>
    <property type="molecule type" value="Genomic_DNA"/>
</dbReference>
<evidence type="ECO:0000313" key="1">
    <source>
        <dbReference type="EMBL" id="KAJ0111749.1"/>
    </source>
</evidence>
<reference evidence="2" key="1">
    <citation type="journal article" date="2023" name="G3 (Bethesda)">
        <title>Genome assembly and association tests identify interacting loci associated with vigor, precocity, and sex in interspecific pistachio rootstocks.</title>
        <authorList>
            <person name="Palmer W."/>
            <person name="Jacygrad E."/>
            <person name="Sagayaradj S."/>
            <person name="Cavanaugh K."/>
            <person name="Han R."/>
            <person name="Bertier L."/>
            <person name="Beede B."/>
            <person name="Kafkas S."/>
            <person name="Golino D."/>
            <person name="Preece J."/>
            <person name="Michelmore R."/>
        </authorList>
    </citation>
    <scope>NUCLEOTIDE SEQUENCE [LARGE SCALE GENOMIC DNA]</scope>
</reference>
<gene>
    <name evidence="1" type="ORF">Patl1_01641</name>
</gene>
<organism evidence="1 2">
    <name type="scientific">Pistacia atlantica</name>
    <dbReference type="NCBI Taxonomy" id="434234"/>
    <lineage>
        <taxon>Eukaryota</taxon>
        <taxon>Viridiplantae</taxon>
        <taxon>Streptophyta</taxon>
        <taxon>Embryophyta</taxon>
        <taxon>Tracheophyta</taxon>
        <taxon>Spermatophyta</taxon>
        <taxon>Magnoliopsida</taxon>
        <taxon>eudicotyledons</taxon>
        <taxon>Gunneridae</taxon>
        <taxon>Pentapetalae</taxon>
        <taxon>rosids</taxon>
        <taxon>malvids</taxon>
        <taxon>Sapindales</taxon>
        <taxon>Anacardiaceae</taxon>
        <taxon>Pistacia</taxon>
    </lineage>
</organism>
<evidence type="ECO:0000313" key="2">
    <source>
        <dbReference type="Proteomes" id="UP001164250"/>
    </source>
</evidence>
<sequence>MKLIILLFFAVAIRLSDSAFPLNTWHIHVVNGLSHNKMMFLRCQSKDDDLGEHNLTAGAEFSWKFKNNFFERTRFWCYKHADFDVFWCSDDLYYRCNYKNCTWIPKDDGIYIKNIPEKYDEPMHKWEPGLMYTD</sequence>
<name>A0ACC1C8A4_9ROSI</name>
<accession>A0ACC1C8A4</accession>
<proteinExistence type="predicted"/>
<dbReference type="Proteomes" id="UP001164250">
    <property type="component" value="Chromosome 1"/>
</dbReference>
<comment type="caution">
    <text evidence="1">The sequence shown here is derived from an EMBL/GenBank/DDBJ whole genome shotgun (WGS) entry which is preliminary data.</text>
</comment>
<protein>
    <submittedName>
        <fullName evidence="1">Uncharacterized protein</fullName>
    </submittedName>
</protein>